<feature type="compositionally biased region" description="Basic residues" evidence="2">
    <location>
        <begin position="557"/>
        <end position="571"/>
    </location>
</feature>
<feature type="compositionally biased region" description="Low complexity" evidence="2">
    <location>
        <begin position="498"/>
        <end position="511"/>
    </location>
</feature>
<reference evidence="5 6" key="1">
    <citation type="submission" date="2016-10" db="EMBL/GenBank/DDBJ databases">
        <authorList>
            <person name="Varghese N."/>
            <person name="Submissions S."/>
        </authorList>
    </citation>
    <scope>NUCLEOTIDE SEQUENCE [LARGE SCALE GENOMIC DNA]</scope>
    <source>
        <strain evidence="5 6">DSM 16525</strain>
    </source>
</reference>
<dbReference type="AlphaFoldDB" id="A0A511T6U5"/>
<dbReference type="GO" id="GO:0003677">
    <property type="term" value="F:DNA binding"/>
    <property type="evidence" value="ECO:0007669"/>
    <property type="project" value="InterPro"/>
</dbReference>
<feature type="region of interest" description="Disordered" evidence="2">
    <location>
        <begin position="87"/>
        <end position="138"/>
    </location>
</feature>
<dbReference type="Pfam" id="PF05066">
    <property type="entry name" value="HARE-HTH"/>
    <property type="match status" value="1"/>
</dbReference>
<feature type="compositionally biased region" description="Basic and acidic residues" evidence="2">
    <location>
        <begin position="101"/>
        <end position="112"/>
    </location>
</feature>
<organism evidence="4 7">
    <name type="scientific">Myxococcus fulvus</name>
    <dbReference type="NCBI Taxonomy" id="33"/>
    <lineage>
        <taxon>Bacteria</taxon>
        <taxon>Pseudomonadati</taxon>
        <taxon>Myxococcota</taxon>
        <taxon>Myxococcia</taxon>
        <taxon>Myxococcales</taxon>
        <taxon>Cystobacterineae</taxon>
        <taxon>Myxococcaceae</taxon>
        <taxon>Myxococcus</taxon>
    </lineage>
</organism>
<protein>
    <submittedName>
        <fullName evidence="5">Restriction endonuclease</fullName>
    </submittedName>
</protein>
<name>A0A511T6U5_MYXFU</name>
<dbReference type="GO" id="GO:0009307">
    <property type="term" value="P:DNA restriction-modification system"/>
    <property type="evidence" value="ECO:0007669"/>
    <property type="project" value="InterPro"/>
</dbReference>
<feature type="region of interest" description="Disordered" evidence="2">
    <location>
        <begin position="434"/>
        <end position="724"/>
    </location>
</feature>
<dbReference type="InterPro" id="IPR007560">
    <property type="entry name" value="Restrct_endonuc_IV_Mrr"/>
</dbReference>
<evidence type="ECO:0000313" key="4">
    <source>
        <dbReference type="EMBL" id="GEN09894.1"/>
    </source>
</evidence>
<evidence type="ECO:0000313" key="7">
    <source>
        <dbReference type="Proteomes" id="UP000321514"/>
    </source>
</evidence>
<proteinExistence type="predicted"/>
<dbReference type="EMBL" id="FOIB01000007">
    <property type="protein sequence ID" value="SEU26068.1"/>
    <property type="molecule type" value="Genomic_DNA"/>
</dbReference>
<evidence type="ECO:0000259" key="3">
    <source>
        <dbReference type="PROSITE" id="PS51913"/>
    </source>
</evidence>
<feature type="compositionally biased region" description="Basic and acidic residues" evidence="2">
    <location>
        <begin position="702"/>
        <end position="713"/>
    </location>
</feature>
<evidence type="ECO:0000256" key="2">
    <source>
        <dbReference type="SAM" id="MobiDB-lite"/>
    </source>
</evidence>
<accession>A0A511T6U5</accession>
<dbReference type="PROSITE" id="PS51913">
    <property type="entry name" value="HTH_HARE"/>
    <property type="match status" value="1"/>
</dbReference>
<gene>
    <name evidence="4" type="ORF">MFU01_49310</name>
    <name evidence="5" type="ORF">SAMN05443572_107200</name>
</gene>
<comment type="caution">
    <text evidence="4">The sequence shown here is derived from an EMBL/GenBank/DDBJ whole genome shotgun (WGS) entry which is preliminary data.</text>
</comment>
<dbReference type="EMBL" id="BJXR01000036">
    <property type="protein sequence ID" value="GEN09894.1"/>
    <property type="molecule type" value="Genomic_DNA"/>
</dbReference>
<dbReference type="GO" id="GO:0004519">
    <property type="term" value="F:endonuclease activity"/>
    <property type="evidence" value="ECO:0007669"/>
    <property type="project" value="UniProtKB-KW"/>
</dbReference>
<dbReference type="STRING" id="1334629.MFUL124B02_20415"/>
<sequence length="724" mass="77438">MTFYEAALRILESEGRPLHFLEITEKSIQQSLLSHVGKTPEVTMLSRLAAMARRTRDRKVIVTAKDTFALVDWSIPEDVEALAQTGVIEPNPEEDLPPLRPAERHPEPRTDNVRAAGRGSERKRRRDEDEERGGKRKRFPPLPEVVFEILSDAEGGLRTEAIIERARSKELCAEDLTVEAVLTALLEDNQRRIDAGRRPQYAFNKDSGEVTLERAGSPSEAPSLELQAAFAQALGIPLEAGRPVLARSSAAAVAGEPVVDAALLTTLRTSLKDARRAVARGLRKRLGDADVGTFEKSVVKMMHGLGFRELKVAKRSKEGPLLTARKREGSVELRYAVRMLKGTPGIDRKCVQELRRDLSHYSAQVGLLVSAGDVRGDARTEAQASGSLVMLWCGDALGEKFLEAETAVTVTRVELYEIDERFFEAAKLDAEEAQKRREERQREKQSREDESPEVAASSERPREKRRRERGEKRASAASSSDEVEVSSEGGEARVQGDVAVEAAPAVSAPAPQNTGSEDEEGEDDDEGDDDDLEAASAFVGARPEGADANGEPGQGDRKRRRRRRRGRRGRGNRGAEAGATPAGGTPAEGANGAAPEGEAASAPQAESTAAPEGEASIAAPQTQAEGTAAPEGEASIAKPQDAAAAPEVGVSEATAPSPEAVPVAGSLAEALEASTRTEGVTEPEAPVSEAQASIPSVSGPEAESHEVREDAHRPAKSPSEGGEG</sequence>
<dbReference type="RefSeq" id="WP_074956958.1">
    <property type="nucleotide sequence ID" value="NZ_BJXR01000036.1"/>
</dbReference>
<dbReference type="Proteomes" id="UP000321514">
    <property type="component" value="Unassembled WGS sequence"/>
</dbReference>
<feature type="compositionally biased region" description="Low complexity" evidence="2">
    <location>
        <begin position="574"/>
        <end position="612"/>
    </location>
</feature>
<feature type="domain" description="HTH HARE-type" evidence="3">
    <location>
        <begin position="1"/>
        <end position="73"/>
    </location>
</feature>
<keyword evidence="1" id="KW-0804">Transcription</keyword>
<keyword evidence="5" id="KW-0540">Nuclease</keyword>
<keyword evidence="5" id="KW-0255">Endonuclease</keyword>
<dbReference type="Pfam" id="PF04471">
    <property type="entry name" value="Mrr_cat"/>
    <property type="match status" value="1"/>
</dbReference>
<dbReference type="GO" id="GO:0006355">
    <property type="term" value="P:regulation of DNA-templated transcription"/>
    <property type="evidence" value="ECO:0007669"/>
    <property type="project" value="InterPro"/>
</dbReference>
<evidence type="ECO:0000313" key="5">
    <source>
        <dbReference type="EMBL" id="SEU26068.1"/>
    </source>
</evidence>
<keyword evidence="6" id="KW-1185">Reference proteome</keyword>
<dbReference type="Proteomes" id="UP000183760">
    <property type="component" value="Unassembled WGS sequence"/>
</dbReference>
<dbReference type="OrthoDB" id="34413at2"/>
<feature type="compositionally biased region" description="Basic and acidic residues" evidence="2">
    <location>
        <begin position="434"/>
        <end position="449"/>
    </location>
</feature>
<keyword evidence="5" id="KW-0378">Hydrolase</keyword>
<reference evidence="4 7" key="2">
    <citation type="submission" date="2019-07" db="EMBL/GenBank/DDBJ databases">
        <title>Whole genome shotgun sequence of Myxococcus fulvus NBRC 100333.</title>
        <authorList>
            <person name="Hosoyama A."/>
            <person name="Uohara A."/>
            <person name="Ohji S."/>
            <person name="Ichikawa N."/>
        </authorList>
    </citation>
    <scope>NUCLEOTIDE SEQUENCE [LARGE SCALE GENOMIC DNA]</scope>
    <source>
        <strain evidence="4 7">NBRC 100333</strain>
    </source>
</reference>
<evidence type="ECO:0000256" key="1">
    <source>
        <dbReference type="ARBA" id="ARBA00023163"/>
    </source>
</evidence>
<dbReference type="InterPro" id="IPR007759">
    <property type="entry name" value="Asxl_HARE-HTH"/>
</dbReference>
<evidence type="ECO:0000313" key="6">
    <source>
        <dbReference type="Proteomes" id="UP000183760"/>
    </source>
</evidence>
<feature type="compositionally biased region" description="Acidic residues" evidence="2">
    <location>
        <begin position="516"/>
        <end position="533"/>
    </location>
</feature>